<dbReference type="Proteomes" id="UP000257136">
    <property type="component" value="Unassembled WGS sequence"/>
</dbReference>
<reference evidence="4 5" key="1">
    <citation type="submission" date="2018-08" db="EMBL/GenBank/DDBJ databases">
        <title>Genomic Encyclopedia of Archaeal and Bacterial Type Strains, Phase II (KMG-II): from individual species to whole genera.</title>
        <authorList>
            <person name="Goeker M."/>
        </authorList>
    </citation>
    <scope>NUCLEOTIDE SEQUENCE [LARGE SCALE GENOMIC DNA]</scope>
    <source>
        <strain evidence="4 5">DSM 100880</strain>
    </source>
</reference>
<dbReference type="AlphaFoldDB" id="A0A3E0ERU6"/>
<organism evidence="4 5">
    <name type="scientific">Flavobacterium aquicola</name>
    <dbReference type="NCBI Taxonomy" id="1682742"/>
    <lineage>
        <taxon>Bacteria</taxon>
        <taxon>Pseudomonadati</taxon>
        <taxon>Bacteroidota</taxon>
        <taxon>Flavobacteriia</taxon>
        <taxon>Flavobacteriales</taxon>
        <taxon>Flavobacteriaceae</taxon>
        <taxon>Flavobacterium</taxon>
    </lineage>
</organism>
<keyword evidence="5" id="KW-1185">Reference proteome</keyword>
<dbReference type="InterPro" id="IPR002469">
    <property type="entry name" value="Peptidase_S9B_N"/>
</dbReference>
<evidence type="ECO:0000313" key="5">
    <source>
        <dbReference type="Proteomes" id="UP000257136"/>
    </source>
</evidence>
<dbReference type="SUPFAM" id="SSF53474">
    <property type="entry name" value="alpha/beta-Hydrolases"/>
    <property type="match status" value="1"/>
</dbReference>
<proteinExistence type="predicted"/>
<name>A0A3E0ERU6_9FLAO</name>
<dbReference type="SUPFAM" id="SSF82171">
    <property type="entry name" value="DPP6 N-terminal domain-like"/>
    <property type="match status" value="1"/>
</dbReference>
<dbReference type="RefSeq" id="WP_115810464.1">
    <property type="nucleotide sequence ID" value="NZ_QUNI01000002.1"/>
</dbReference>
<evidence type="ECO:0000259" key="2">
    <source>
        <dbReference type="Pfam" id="PF00326"/>
    </source>
</evidence>
<dbReference type="InterPro" id="IPR050278">
    <property type="entry name" value="Serine_Prot_S9B/DPPIV"/>
</dbReference>
<dbReference type="GO" id="GO:0008239">
    <property type="term" value="F:dipeptidyl-peptidase activity"/>
    <property type="evidence" value="ECO:0007669"/>
    <property type="project" value="TreeGrafter"/>
</dbReference>
<dbReference type="Pfam" id="PF00930">
    <property type="entry name" value="DPPIV_N"/>
    <property type="match status" value="1"/>
</dbReference>
<evidence type="ECO:0000313" key="4">
    <source>
        <dbReference type="EMBL" id="REH00953.1"/>
    </source>
</evidence>
<accession>A0A3E0ERU6</accession>
<dbReference type="PANTHER" id="PTHR11731">
    <property type="entry name" value="PROTEASE FAMILY S9B,C DIPEPTIDYL-PEPTIDASE IV-RELATED"/>
    <property type="match status" value="1"/>
</dbReference>
<evidence type="ECO:0000259" key="3">
    <source>
        <dbReference type="Pfam" id="PF00930"/>
    </source>
</evidence>
<feature type="domain" description="Dipeptidylpeptidase IV N-terminal" evidence="3">
    <location>
        <begin position="79"/>
        <end position="427"/>
    </location>
</feature>
<dbReference type="InterPro" id="IPR029058">
    <property type="entry name" value="AB_hydrolase_fold"/>
</dbReference>
<evidence type="ECO:0000256" key="1">
    <source>
        <dbReference type="SAM" id="SignalP"/>
    </source>
</evidence>
<dbReference type="Pfam" id="PF00326">
    <property type="entry name" value="Peptidase_S9"/>
    <property type="match status" value="1"/>
</dbReference>
<dbReference type="PANTHER" id="PTHR11731:SF193">
    <property type="entry name" value="DIPEPTIDYL PEPTIDASE 9"/>
    <property type="match status" value="1"/>
</dbReference>
<protein>
    <submittedName>
        <fullName evidence="4">Dipeptidyl-peptidase-4</fullName>
    </submittedName>
</protein>
<keyword evidence="1" id="KW-0732">Signal</keyword>
<sequence length="715" mass="80922">MKKLTHLFFCLLLNLFFIGASAQKIKWTSDNSGFYNAEKGEIIKYQLPDFNRIKIIGANQLTPEGSGKSLDIKDFKFSQNEKLVLIYTNSKKVWREETRGDYWLFNRETNKLHQIGKGRPESSLMFAKLSPDNNSVAYVSNHNLYVEDIASGKITPLTTDGTDRLINGTFDWAYEEEFNCRDGFRWSPDGKSIAFWQIDATKIKNFLLINNTDSLYSYTIPIEYPKAGEDPSACKVGVVNIATQQTAWMAVPGDSKQHYIPLMQWIPDGSSIMIEQLNRKQNEAKLFLCNPKNGEVKQIYTEKNNSWVDVQTTQNEGWKWINNGKDFLSLSEKDGWRHLYRIDKTGKETLITKGQYDIISLEAIDEKTGFAYFLASPENATQQYLYKTALNGKGKLLKVSPSDEIGTHEYDLSADAKYATHSFSNHKNQQVSEWVNLADNKIIKEISSNKTPSGNVEMIKITTSDNITLDGWIIKPTPFDPAKKYPVIFYVYTEPAGATVKDAAGYASTFLYNGDIAADGYIQISLDSRGTPVPKGSEWRKSIYQKIGVLNIRDQALAAKEILKWPFVDADRIAVWGWSGGGSTTLNLMFQYPEIYKTGIAIASVPNQLLYDNIYQERYMGLPQENKEPFVKGSPITYAKNLQGNLLLVHGTGDDNVHYQGAEMLINELIKNGKYFEMMSYPNRTHSINEGEGTSEHLAQLFTKYLQEHCPGGGR</sequence>
<dbReference type="InterPro" id="IPR001375">
    <property type="entry name" value="Peptidase_S9_cat"/>
</dbReference>
<feature type="chain" id="PRO_5017654594" evidence="1">
    <location>
        <begin position="23"/>
        <end position="715"/>
    </location>
</feature>
<feature type="domain" description="Peptidase S9 prolyl oligopeptidase catalytic" evidence="2">
    <location>
        <begin position="517"/>
        <end position="709"/>
    </location>
</feature>
<dbReference type="GO" id="GO:0006508">
    <property type="term" value="P:proteolysis"/>
    <property type="evidence" value="ECO:0007669"/>
    <property type="project" value="InterPro"/>
</dbReference>
<dbReference type="Gene3D" id="2.140.10.30">
    <property type="entry name" value="Dipeptidylpeptidase IV, N-terminal domain"/>
    <property type="match status" value="1"/>
</dbReference>
<dbReference type="Gene3D" id="3.40.50.1820">
    <property type="entry name" value="alpha/beta hydrolase"/>
    <property type="match status" value="1"/>
</dbReference>
<dbReference type="OrthoDB" id="9812921at2"/>
<dbReference type="GO" id="GO:0008236">
    <property type="term" value="F:serine-type peptidase activity"/>
    <property type="evidence" value="ECO:0007669"/>
    <property type="project" value="InterPro"/>
</dbReference>
<comment type="caution">
    <text evidence="4">The sequence shown here is derived from an EMBL/GenBank/DDBJ whole genome shotgun (WGS) entry which is preliminary data.</text>
</comment>
<gene>
    <name evidence="4" type="ORF">C8P67_102206</name>
</gene>
<feature type="signal peptide" evidence="1">
    <location>
        <begin position="1"/>
        <end position="22"/>
    </location>
</feature>
<dbReference type="EMBL" id="QUNI01000002">
    <property type="protein sequence ID" value="REH00953.1"/>
    <property type="molecule type" value="Genomic_DNA"/>
</dbReference>